<dbReference type="STRING" id="1858805.M5FXG6"/>
<reference evidence="1 2" key="1">
    <citation type="journal article" date="2012" name="Science">
        <title>The Paleozoic origin of enzymatic lignin decomposition reconstructed from 31 fungal genomes.</title>
        <authorList>
            <person name="Floudas D."/>
            <person name="Binder M."/>
            <person name="Riley R."/>
            <person name="Barry K."/>
            <person name="Blanchette R.A."/>
            <person name="Henrissat B."/>
            <person name="Martinez A.T."/>
            <person name="Otillar R."/>
            <person name="Spatafora J.W."/>
            <person name="Yadav J.S."/>
            <person name="Aerts A."/>
            <person name="Benoit I."/>
            <person name="Boyd A."/>
            <person name="Carlson A."/>
            <person name="Copeland A."/>
            <person name="Coutinho P.M."/>
            <person name="de Vries R.P."/>
            <person name="Ferreira P."/>
            <person name="Findley K."/>
            <person name="Foster B."/>
            <person name="Gaskell J."/>
            <person name="Glotzer D."/>
            <person name="Gorecki P."/>
            <person name="Heitman J."/>
            <person name="Hesse C."/>
            <person name="Hori C."/>
            <person name="Igarashi K."/>
            <person name="Jurgens J.A."/>
            <person name="Kallen N."/>
            <person name="Kersten P."/>
            <person name="Kohler A."/>
            <person name="Kuees U."/>
            <person name="Kumar T.K.A."/>
            <person name="Kuo A."/>
            <person name="LaButti K."/>
            <person name="Larrondo L.F."/>
            <person name="Lindquist E."/>
            <person name="Ling A."/>
            <person name="Lombard V."/>
            <person name="Lucas S."/>
            <person name="Lundell T."/>
            <person name="Martin R."/>
            <person name="McLaughlin D.J."/>
            <person name="Morgenstern I."/>
            <person name="Morin E."/>
            <person name="Murat C."/>
            <person name="Nagy L.G."/>
            <person name="Nolan M."/>
            <person name="Ohm R.A."/>
            <person name="Patyshakuliyeva A."/>
            <person name="Rokas A."/>
            <person name="Ruiz-Duenas F.J."/>
            <person name="Sabat G."/>
            <person name="Salamov A."/>
            <person name="Samejima M."/>
            <person name="Schmutz J."/>
            <person name="Slot J.C."/>
            <person name="St John F."/>
            <person name="Stenlid J."/>
            <person name="Sun H."/>
            <person name="Sun S."/>
            <person name="Syed K."/>
            <person name="Tsang A."/>
            <person name="Wiebenga A."/>
            <person name="Young D."/>
            <person name="Pisabarro A."/>
            <person name="Eastwood D.C."/>
            <person name="Martin F."/>
            <person name="Cullen D."/>
            <person name="Grigoriev I.V."/>
            <person name="Hibbett D.S."/>
        </authorList>
    </citation>
    <scope>NUCLEOTIDE SEQUENCE [LARGE SCALE GENOMIC DNA]</scope>
    <source>
        <strain evidence="1 2">DJM-731 SS1</strain>
    </source>
</reference>
<keyword evidence="2" id="KW-1185">Reference proteome</keyword>
<accession>M5FXG6</accession>
<proteinExistence type="predicted"/>
<dbReference type="AlphaFoldDB" id="M5FXG6"/>
<name>M5FXG6_DACPD</name>
<organism evidence="1 2">
    <name type="scientific">Dacryopinax primogenitus (strain DJM 731)</name>
    <name type="common">Brown rot fungus</name>
    <dbReference type="NCBI Taxonomy" id="1858805"/>
    <lineage>
        <taxon>Eukaryota</taxon>
        <taxon>Fungi</taxon>
        <taxon>Dikarya</taxon>
        <taxon>Basidiomycota</taxon>
        <taxon>Agaricomycotina</taxon>
        <taxon>Dacrymycetes</taxon>
        <taxon>Dacrymycetales</taxon>
        <taxon>Dacrymycetaceae</taxon>
        <taxon>Dacryopinax</taxon>
    </lineage>
</organism>
<dbReference type="EMBL" id="JH795867">
    <property type="protein sequence ID" value="EJU00485.1"/>
    <property type="molecule type" value="Genomic_DNA"/>
</dbReference>
<dbReference type="RefSeq" id="XP_040627382.1">
    <property type="nucleotide sequence ID" value="XM_040776940.1"/>
</dbReference>
<evidence type="ECO:0000313" key="1">
    <source>
        <dbReference type="EMBL" id="EJU00485.1"/>
    </source>
</evidence>
<gene>
    <name evidence="1" type="ORF">DACRYDRAFT_89931</name>
</gene>
<dbReference type="Proteomes" id="UP000030653">
    <property type="component" value="Unassembled WGS sequence"/>
</dbReference>
<sequence length="83" mass="9095">MTHISIDAHDMVGVKAVEMAVVPASVPQVPVAPAQWYALALRHVGPRAELAEGASSWLRHRLDQDCFKYPFVRTPTTSEPLSS</sequence>
<evidence type="ECO:0000313" key="2">
    <source>
        <dbReference type="Proteomes" id="UP000030653"/>
    </source>
</evidence>
<dbReference type="OrthoDB" id="2121828at2759"/>
<dbReference type="GeneID" id="63692002"/>
<dbReference type="HOGENOM" id="CLU_2542532_0_0_1"/>
<protein>
    <submittedName>
        <fullName evidence="1">Uncharacterized protein</fullName>
    </submittedName>
</protein>